<dbReference type="EMBL" id="AC161864">
    <property type="protein sequence ID" value="ABE86690.1"/>
    <property type="molecule type" value="Genomic_DNA"/>
</dbReference>
<sequence>MHGKKFIVNDPMKIKEEMNNIMYFVDIEWSETPQWLPGKDGRKKEHGGKERRESNKRGEIGENRKWVEGNGWWCV</sequence>
<evidence type="ECO:0000313" key="2">
    <source>
        <dbReference type="EMBL" id="ABE86690.1"/>
    </source>
</evidence>
<evidence type="ECO:0000256" key="1">
    <source>
        <dbReference type="SAM" id="MobiDB-lite"/>
    </source>
</evidence>
<proteinExistence type="predicted"/>
<organism evidence="2">
    <name type="scientific">Medicago truncatula</name>
    <name type="common">Barrel medic</name>
    <name type="synonym">Medicago tribuloides</name>
    <dbReference type="NCBI Taxonomy" id="3880"/>
    <lineage>
        <taxon>Eukaryota</taxon>
        <taxon>Viridiplantae</taxon>
        <taxon>Streptophyta</taxon>
        <taxon>Embryophyta</taxon>
        <taxon>Tracheophyta</taxon>
        <taxon>Spermatophyta</taxon>
        <taxon>Magnoliopsida</taxon>
        <taxon>eudicotyledons</taxon>
        <taxon>Gunneridae</taxon>
        <taxon>Pentapetalae</taxon>
        <taxon>rosids</taxon>
        <taxon>fabids</taxon>
        <taxon>Fabales</taxon>
        <taxon>Fabaceae</taxon>
        <taxon>Papilionoideae</taxon>
        <taxon>50 kb inversion clade</taxon>
        <taxon>NPAAA clade</taxon>
        <taxon>Hologalegina</taxon>
        <taxon>IRL clade</taxon>
        <taxon>Trifolieae</taxon>
        <taxon>Medicago</taxon>
    </lineage>
</organism>
<feature type="region of interest" description="Disordered" evidence="1">
    <location>
        <begin position="35"/>
        <end position="61"/>
    </location>
</feature>
<reference evidence="2" key="2">
    <citation type="submission" date="2007-04" db="EMBL/GenBank/DDBJ databases">
        <authorList>
            <consortium name="The International Medicago Genome Annotation Group"/>
        </authorList>
    </citation>
    <scope>NUCLEOTIDE SEQUENCE</scope>
</reference>
<reference evidence="2" key="1">
    <citation type="submission" date="2006-03" db="EMBL/GenBank/DDBJ databases">
        <authorList>
            <person name="Lin S."/>
            <person name="Dixon R."/>
            <person name="May G."/>
            <person name="Sumner L."/>
            <person name="Gonzales B."/>
            <person name="Cook D."/>
            <person name="Kim D."/>
            <person name="Young N."/>
            <person name="Cannon S."/>
            <person name="Roe B.A."/>
        </authorList>
    </citation>
    <scope>NUCLEOTIDE SEQUENCE</scope>
</reference>
<name>Q1RSH1_MEDTR</name>
<accession>Q1RSH1</accession>
<protein>
    <submittedName>
        <fullName evidence="2">Uncharacterized protein</fullName>
    </submittedName>
</protein>
<dbReference type="AlphaFoldDB" id="Q1RSH1"/>
<gene>
    <name evidence="2" type="ORF">MtrDRAFT_AC161864g8v2</name>
</gene>
<feature type="compositionally biased region" description="Basic and acidic residues" evidence="1">
    <location>
        <begin position="39"/>
        <end position="61"/>
    </location>
</feature>